<name>A0A7J6UMT1_PEROL</name>
<dbReference type="OMA" id="VESEGCH"/>
<feature type="domain" description="Tubby C-terminal" evidence="3">
    <location>
        <begin position="2"/>
        <end position="112"/>
    </location>
</feature>
<evidence type="ECO:0000256" key="1">
    <source>
        <dbReference type="ARBA" id="ARBA00007129"/>
    </source>
</evidence>
<proteinExistence type="inferred from homology"/>
<evidence type="ECO:0000313" key="4">
    <source>
        <dbReference type="EMBL" id="KAF4758308.1"/>
    </source>
</evidence>
<sequence>YVNKDPKWNDDLRAFVLNFNRRVTKASVKNFQLIRLDNTTASPAYDDDDKDITLQQQQQQQQQRQHGRQEEGEEESVVYLQFGRTHKDQFTMDYRYPLSAMQAFAICLSSFDYKICCE</sequence>
<evidence type="ECO:0000256" key="2">
    <source>
        <dbReference type="SAM" id="MobiDB-lite"/>
    </source>
</evidence>
<dbReference type="InterPro" id="IPR025659">
    <property type="entry name" value="Tubby-like_C"/>
</dbReference>
<dbReference type="Pfam" id="PF01167">
    <property type="entry name" value="Tub"/>
    <property type="match status" value="1"/>
</dbReference>
<dbReference type="SUPFAM" id="SSF54518">
    <property type="entry name" value="Tubby C-terminal domain-like"/>
    <property type="match status" value="1"/>
</dbReference>
<organism evidence="4 5">
    <name type="scientific">Perkinsus olseni</name>
    <name type="common">Perkinsus atlanticus</name>
    <dbReference type="NCBI Taxonomy" id="32597"/>
    <lineage>
        <taxon>Eukaryota</taxon>
        <taxon>Sar</taxon>
        <taxon>Alveolata</taxon>
        <taxon>Perkinsozoa</taxon>
        <taxon>Perkinsea</taxon>
        <taxon>Perkinsida</taxon>
        <taxon>Perkinsidae</taxon>
        <taxon>Perkinsus</taxon>
    </lineage>
</organism>
<gene>
    <name evidence="4" type="primary">TULP7</name>
    <name evidence="4" type="ORF">FOZ63_031876</name>
</gene>
<feature type="compositionally biased region" description="Low complexity" evidence="2">
    <location>
        <begin position="55"/>
        <end position="64"/>
    </location>
</feature>
<dbReference type="EMBL" id="JABANO010001588">
    <property type="protein sequence ID" value="KAF4758308.1"/>
    <property type="molecule type" value="Genomic_DNA"/>
</dbReference>
<feature type="region of interest" description="Disordered" evidence="2">
    <location>
        <begin position="41"/>
        <end position="76"/>
    </location>
</feature>
<protein>
    <submittedName>
        <fullName evidence="4">Tubby-like F-box protein 7</fullName>
    </submittedName>
</protein>
<accession>A0A7J6UMT1</accession>
<evidence type="ECO:0000313" key="5">
    <source>
        <dbReference type="Proteomes" id="UP000553632"/>
    </source>
</evidence>
<comment type="similarity">
    <text evidence="1">Belongs to the TUB family.</text>
</comment>
<dbReference type="Gene3D" id="3.20.90.10">
    <property type="entry name" value="Tubby Protein, Chain A"/>
    <property type="match status" value="1"/>
</dbReference>
<dbReference type="PANTHER" id="PTHR16517">
    <property type="entry name" value="TUBBY-RELATED"/>
    <property type="match status" value="1"/>
</dbReference>
<dbReference type="AlphaFoldDB" id="A0A7J6UMT1"/>
<dbReference type="PRINTS" id="PR01573">
    <property type="entry name" value="SUPERTUBBY"/>
</dbReference>
<dbReference type="PANTHER" id="PTHR16517:SF7">
    <property type="entry name" value="PROTEIN KING TUBBY"/>
    <property type="match status" value="1"/>
</dbReference>
<dbReference type="InterPro" id="IPR000007">
    <property type="entry name" value="Tubby_C"/>
</dbReference>
<reference evidence="4 5" key="1">
    <citation type="submission" date="2020-04" db="EMBL/GenBank/DDBJ databases">
        <title>Perkinsus olseni comparative genomics.</title>
        <authorList>
            <person name="Bogema D.R."/>
        </authorList>
    </citation>
    <scope>NUCLEOTIDE SEQUENCE [LARGE SCALE GENOMIC DNA]</scope>
    <source>
        <strain evidence="4 5">ATCC PRA-207</strain>
    </source>
</reference>
<feature type="non-terminal residue" evidence="4">
    <location>
        <position position="1"/>
    </location>
</feature>
<comment type="caution">
    <text evidence="4">The sequence shown here is derived from an EMBL/GenBank/DDBJ whole genome shotgun (WGS) entry which is preliminary data.</text>
</comment>
<keyword evidence="5" id="KW-1185">Reference proteome</keyword>
<evidence type="ECO:0000259" key="3">
    <source>
        <dbReference type="Pfam" id="PF01167"/>
    </source>
</evidence>
<dbReference type="Proteomes" id="UP000553632">
    <property type="component" value="Unassembled WGS sequence"/>
</dbReference>